<dbReference type="PROSITE" id="PS50103">
    <property type="entry name" value="ZF_C3H1"/>
    <property type="match status" value="2"/>
</dbReference>
<comment type="caution">
    <text evidence="7">The sequence shown here is derived from an EMBL/GenBank/DDBJ whole genome shotgun (WGS) entry which is preliminary data.</text>
</comment>
<evidence type="ECO:0000256" key="3">
    <source>
        <dbReference type="ARBA" id="ARBA00022833"/>
    </source>
</evidence>
<feature type="zinc finger region" description="C3H1-type" evidence="4">
    <location>
        <begin position="364"/>
        <end position="387"/>
    </location>
</feature>
<evidence type="ECO:0000313" key="8">
    <source>
        <dbReference type="Proteomes" id="UP000826271"/>
    </source>
</evidence>
<dbReference type="SMART" id="SM00356">
    <property type="entry name" value="ZnF_C3H1"/>
    <property type="match status" value="2"/>
</dbReference>
<dbReference type="PANTHER" id="PTHR12072">
    <property type="entry name" value="CWF19, CELL CYCLE CONTROL PROTEIN"/>
    <property type="match status" value="1"/>
</dbReference>
<evidence type="ECO:0000259" key="6">
    <source>
        <dbReference type="PROSITE" id="PS50103"/>
    </source>
</evidence>
<dbReference type="InterPro" id="IPR000571">
    <property type="entry name" value="Znf_CCCH"/>
</dbReference>
<dbReference type="Pfam" id="PF04676">
    <property type="entry name" value="CwfJ_C_2"/>
    <property type="match status" value="1"/>
</dbReference>
<dbReference type="SUPFAM" id="SSF54197">
    <property type="entry name" value="HIT-like"/>
    <property type="match status" value="1"/>
</dbReference>
<reference evidence="7" key="1">
    <citation type="submission" date="2019-10" db="EMBL/GenBank/DDBJ databases">
        <authorList>
            <person name="Zhang R."/>
            <person name="Pan Y."/>
            <person name="Wang J."/>
            <person name="Ma R."/>
            <person name="Yu S."/>
        </authorList>
    </citation>
    <scope>NUCLEOTIDE SEQUENCE</scope>
    <source>
        <strain evidence="7">LA-IB0</strain>
        <tissue evidence="7">Leaf</tissue>
    </source>
</reference>
<keyword evidence="3 4" id="KW-0862">Zinc</keyword>
<accession>A0AAV6WIH0</accession>
<dbReference type="EMBL" id="WHWC01000016">
    <property type="protein sequence ID" value="KAG8367232.1"/>
    <property type="molecule type" value="Genomic_DNA"/>
</dbReference>
<dbReference type="Gene3D" id="4.10.1000.10">
    <property type="entry name" value="Zinc finger, CCCH-type"/>
    <property type="match status" value="1"/>
</dbReference>
<evidence type="ECO:0000313" key="7">
    <source>
        <dbReference type="EMBL" id="KAG8367232.1"/>
    </source>
</evidence>
<dbReference type="InterPro" id="IPR006768">
    <property type="entry name" value="Cwf19-like_C_dom-1"/>
</dbReference>
<dbReference type="GO" id="GO:0000398">
    <property type="term" value="P:mRNA splicing, via spliceosome"/>
    <property type="evidence" value="ECO:0007669"/>
    <property type="project" value="TreeGrafter"/>
</dbReference>
<proteinExistence type="predicted"/>
<dbReference type="Pfam" id="PF04677">
    <property type="entry name" value="CwfJ_C_1"/>
    <property type="match status" value="1"/>
</dbReference>
<dbReference type="Gene3D" id="3.30.428.10">
    <property type="entry name" value="HIT-like"/>
    <property type="match status" value="1"/>
</dbReference>
<dbReference type="GO" id="GO:0008270">
    <property type="term" value="F:zinc ion binding"/>
    <property type="evidence" value="ECO:0007669"/>
    <property type="project" value="UniProtKB-KW"/>
</dbReference>
<keyword evidence="2 4" id="KW-0863">Zinc-finger</keyword>
<evidence type="ECO:0000256" key="1">
    <source>
        <dbReference type="ARBA" id="ARBA00022723"/>
    </source>
</evidence>
<feature type="compositionally biased region" description="Basic and acidic residues" evidence="5">
    <location>
        <begin position="311"/>
        <end position="327"/>
    </location>
</feature>
<feature type="zinc finger region" description="C3H1-type" evidence="4">
    <location>
        <begin position="327"/>
        <end position="355"/>
    </location>
</feature>
<dbReference type="AlphaFoldDB" id="A0AAV6WIH0"/>
<dbReference type="GO" id="GO:0071014">
    <property type="term" value="C:post-mRNA release spliceosomal complex"/>
    <property type="evidence" value="ECO:0007669"/>
    <property type="project" value="TreeGrafter"/>
</dbReference>
<dbReference type="InterPro" id="IPR040194">
    <property type="entry name" value="Cwf19-like"/>
</dbReference>
<keyword evidence="1 4" id="KW-0479">Metal-binding</keyword>
<dbReference type="InterPro" id="IPR006767">
    <property type="entry name" value="Cwf19-like_C_dom-2"/>
</dbReference>
<gene>
    <name evidence="7" type="ORF">BUALT_Bualt16G0051200</name>
</gene>
<dbReference type="InterPro" id="IPR036855">
    <property type="entry name" value="Znf_CCCH_sf"/>
</dbReference>
<evidence type="ECO:0000256" key="2">
    <source>
        <dbReference type="ARBA" id="ARBA00022771"/>
    </source>
</evidence>
<evidence type="ECO:0000256" key="4">
    <source>
        <dbReference type="PROSITE-ProRule" id="PRU00723"/>
    </source>
</evidence>
<protein>
    <recommendedName>
        <fullName evidence="6">C3H1-type domain-containing protein</fullName>
    </recommendedName>
</protein>
<feature type="domain" description="C3H1-type" evidence="6">
    <location>
        <begin position="327"/>
        <end position="355"/>
    </location>
</feature>
<name>A0AAV6WIH0_9LAMI</name>
<dbReference type="PANTHER" id="PTHR12072:SF4">
    <property type="entry name" value="CWF19-LIKE PROTEIN 1"/>
    <property type="match status" value="1"/>
</dbReference>
<dbReference type="GO" id="GO:0061632">
    <property type="term" value="F:RNA lariat debranching enzyme activator activity"/>
    <property type="evidence" value="ECO:0007669"/>
    <property type="project" value="TreeGrafter"/>
</dbReference>
<dbReference type="CDD" id="cd07380">
    <property type="entry name" value="MPP_CWF19_N"/>
    <property type="match status" value="1"/>
</dbReference>
<dbReference type="InterPro" id="IPR036265">
    <property type="entry name" value="HIT-like_sf"/>
</dbReference>
<organism evidence="7 8">
    <name type="scientific">Buddleja alternifolia</name>
    <dbReference type="NCBI Taxonomy" id="168488"/>
    <lineage>
        <taxon>Eukaryota</taxon>
        <taxon>Viridiplantae</taxon>
        <taxon>Streptophyta</taxon>
        <taxon>Embryophyta</taxon>
        <taxon>Tracheophyta</taxon>
        <taxon>Spermatophyta</taxon>
        <taxon>Magnoliopsida</taxon>
        <taxon>eudicotyledons</taxon>
        <taxon>Gunneridae</taxon>
        <taxon>Pentapetalae</taxon>
        <taxon>asterids</taxon>
        <taxon>lamiids</taxon>
        <taxon>Lamiales</taxon>
        <taxon>Scrophulariaceae</taxon>
        <taxon>Buddlejeae</taxon>
        <taxon>Buddleja</taxon>
    </lineage>
</organism>
<dbReference type="SUPFAM" id="SSF90229">
    <property type="entry name" value="CCCH zinc finger"/>
    <property type="match status" value="1"/>
</dbReference>
<dbReference type="Proteomes" id="UP000826271">
    <property type="component" value="Unassembled WGS sequence"/>
</dbReference>
<keyword evidence="8" id="KW-1185">Reference proteome</keyword>
<evidence type="ECO:0000256" key="5">
    <source>
        <dbReference type="SAM" id="MobiDB-lite"/>
    </source>
</evidence>
<feature type="domain" description="C3H1-type" evidence="6">
    <location>
        <begin position="364"/>
        <end position="387"/>
    </location>
</feature>
<sequence length="624" mass="68835">MAAPRILLSGDALGRLNQLFKRVSAVNKSAGPFDALLCVGQFFPDSPEQLEEFNDYIEGRSKVPIPTYFIGDYGVAAPKILSAAAKESANLGFKMDGLKVCDNLYWLRGSGKFLLHEDDPCISSKYPYADGKYSYIGLSVAYLSGRQSASGQQFGAYSQDDVDSLRALSEEPGIVDIFLTYPCFTNRAAASGLPSGMCTPSTGDSTISELVAEIKPRYHIAGTMGVYYDREPYVNVDAVHVTRFIALAHVGNKDKQKFIHALSPTPASTMSTVEISAKPPNATLSPYSFTEEAVSGNGAIKRSGDTVSDSQHWRYDVSQKRQKHGDGGGDRLCFKFVSSGSCPRGENCHFRHDADAREQSIRGVCFEFLNKGQCERGPDCKFKHSLQEEGQGVSNRESGPSTGSSIRSKECWFCLSSPSVESHLITSVGEYCYCALAKGPLVEDHVLLIPIEHFPNTLSLPPECEKDLSRLQSSLRAYFKRDGKEVIFFEWVSKRGTHANLQAVPIPSSRASSVENIFNLAAKKLGFTFATDKNDNTLEGRKLLGKHLDRNQSLFYVEVPGGTILSHVVEENEKFPFQFGREVLAGLLNMADKADWRNCQLSKDEETKMAESFKSRFQEYDPNS</sequence>
<feature type="region of interest" description="Disordered" evidence="5">
    <location>
        <begin position="299"/>
        <end position="327"/>
    </location>
</feature>